<gene>
    <name evidence="2" type="ORF">GA0070614_0420</name>
</gene>
<dbReference type="OrthoDB" id="6382233at2"/>
<sequence length="274" mass="29708">MGKVFGRTWHVAAAAAAVFTLLATGAAPAQAAAPTLNYPCERIAVSSDGNYHDRDDIGASAMALALLAEKGQQSRLVHWDYNSHLGSSNASWEQDMVTATEGTAAQFGYDVGVIFRNSQTDLGRAVNHLKNKIDASTASNRLCLVGAGPMGVVYRALDVSNPAQHPYVTLISHSDWNNNHDDEDNIFNLADIRRDFPQVRYTRIQDQNAGLGTTGGEARWSWMSTSSDPGLRYVHNVVNNIMNKSGDVSDAGMIYYLITGDDAGNATKLRNFLQ</sequence>
<keyword evidence="1" id="KW-0732">Signal</keyword>
<name>A0A1C5GV90_9ACTN</name>
<protein>
    <submittedName>
        <fullName evidence="2">Uncharacterized protein</fullName>
    </submittedName>
</protein>
<reference evidence="3" key="1">
    <citation type="submission" date="2016-06" db="EMBL/GenBank/DDBJ databases">
        <authorList>
            <person name="Varghese N."/>
            <person name="Submissions Spin"/>
        </authorList>
    </citation>
    <scope>NUCLEOTIDE SEQUENCE [LARGE SCALE GENOMIC DNA]</scope>
    <source>
        <strain evidence="3">DSM 45161</strain>
    </source>
</reference>
<keyword evidence="3" id="KW-1185">Reference proteome</keyword>
<feature type="chain" id="PRO_5008717052" evidence="1">
    <location>
        <begin position="32"/>
        <end position="274"/>
    </location>
</feature>
<evidence type="ECO:0000313" key="2">
    <source>
        <dbReference type="EMBL" id="SCG37670.1"/>
    </source>
</evidence>
<organism evidence="2 3">
    <name type="scientific">Micromonospora coxensis</name>
    <dbReference type="NCBI Taxonomy" id="356852"/>
    <lineage>
        <taxon>Bacteria</taxon>
        <taxon>Bacillati</taxon>
        <taxon>Actinomycetota</taxon>
        <taxon>Actinomycetes</taxon>
        <taxon>Micromonosporales</taxon>
        <taxon>Micromonosporaceae</taxon>
        <taxon>Micromonospora</taxon>
    </lineage>
</organism>
<proteinExistence type="predicted"/>
<dbReference type="RefSeq" id="WP_088974400.1">
    <property type="nucleotide sequence ID" value="NZ_LT607753.1"/>
</dbReference>
<dbReference type="AlphaFoldDB" id="A0A1C5GV90"/>
<evidence type="ECO:0000256" key="1">
    <source>
        <dbReference type="SAM" id="SignalP"/>
    </source>
</evidence>
<accession>A0A1C5GV90</accession>
<feature type="signal peptide" evidence="1">
    <location>
        <begin position="1"/>
        <end position="31"/>
    </location>
</feature>
<dbReference type="EMBL" id="LT607753">
    <property type="protein sequence ID" value="SCG37670.1"/>
    <property type="molecule type" value="Genomic_DNA"/>
</dbReference>
<dbReference type="Proteomes" id="UP000198215">
    <property type="component" value="Chromosome I"/>
</dbReference>
<evidence type="ECO:0000313" key="3">
    <source>
        <dbReference type="Proteomes" id="UP000198215"/>
    </source>
</evidence>